<gene>
    <name evidence="1" type="ORF">D8S85_07580</name>
</gene>
<dbReference type="OrthoDB" id="1096277at2"/>
<dbReference type="EMBL" id="CP032819">
    <property type="protein sequence ID" value="AZS29439.1"/>
    <property type="molecule type" value="Genomic_DNA"/>
</dbReference>
<dbReference type="AlphaFoldDB" id="A0A3Q9IT65"/>
<reference evidence="1 2" key="1">
    <citation type="submission" date="2018-10" db="EMBL/GenBank/DDBJ databases">
        <title>Butyricimonas faecalis sp. nov., isolated from human faeces and emended description of the genus Butyricimonas.</title>
        <authorList>
            <person name="Le Roy T."/>
            <person name="Van der Smissen P."/>
            <person name="Paquot A."/>
            <person name="Delzenne N."/>
            <person name="Muccioli G."/>
            <person name="Collet J.-F."/>
            <person name="Cani P.D."/>
        </authorList>
    </citation>
    <scope>NUCLEOTIDE SEQUENCE [LARGE SCALE GENOMIC DNA]</scope>
    <source>
        <strain evidence="1 2">H184</strain>
    </source>
</reference>
<name>A0A3Q9IT65_9BACT</name>
<evidence type="ECO:0000313" key="2">
    <source>
        <dbReference type="Proteomes" id="UP000270673"/>
    </source>
</evidence>
<protein>
    <submittedName>
        <fullName evidence="1">Uncharacterized protein</fullName>
    </submittedName>
</protein>
<keyword evidence="2" id="KW-1185">Reference proteome</keyword>
<dbReference type="Proteomes" id="UP000270673">
    <property type="component" value="Chromosome"/>
</dbReference>
<accession>A0A3Q9IT65</accession>
<organism evidence="1 2">
    <name type="scientific">Butyricimonas faecalis</name>
    <dbReference type="NCBI Taxonomy" id="2093856"/>
    <lineage>
        <taxon>Bacteria</taxon>
        <taxon>Pseudomonadati</taxon>
        <taxon>Bacteroidota</taxon>
        <taxon>Bacteroidia</taxon>
        <taxon>Bacteroidales</taxon>
        <taxon>Odoribacteraceae</taxon>
        <taxon>Butyricimonas</taxon>
    </lineage>
</organism>
<proteinExistence type="predicted"/>
<sequence length="269" mass="31575">MNINELGEDLEQQFGKPRNITEENVRFMLSLIKEEFDGTKVNENIEKPSLEAFGMTIIAVMSYQTTPWEELAKKPSIRKTLKYIAIRGNCHYDEMEALTKELIRKHFYGITQKMVLGFLKIIRGVSNEERPTKLIEYTPFAAQYYAIHYGLHQLIRGEHPDDAAAIIHCAIEDGILFPTIPRSLLVDEFNLKKSSFDKYFSKYHINLKYESDAVKKQVEEKIKYHRRSLRNAIGYNVTNENKVHFYDRKLGRKNFLSMIIAYCRSIFRF</sequence>
<dbReference type="KEGG" id="buy:D8S85_07580"/>
<dbReference type="RefSeq" id="WP_127074935.1">
    <property type="nucleotide sequence ID" value="NZ_CP032819.1"/>
</dbReference>
<evidence type="ECO:0000313" key="1">
    <source>
        <dbReference type="EMBL" id="AZS29439.1"/>
    </source>
</evidence>